<comment type="caution">
    <text evidence="4">The sequence shown here is derived from an EMBL/GenBank/DDBJ whole genome shotgun (WGS) entry which is preliminary data.</text>
</comment>
<dbReference type="PhylomeDB" id="Q55GN0"/>
<protein>
    <submittedName>
        <fullName evidence="4">Enoyl-CoA hydratase/isomerase domain-containing protein</fullName>
    </submittedName>
</protein>
<feature type="coiled-coil region" evidence="2">
    <location>
        <begin position="278"/>
        <end position="305"/>
    </location>
</feature>
<dbReference type="GO" id="GO:0005739">
    <property type="term" value="C:mitochondrion"/>
    <property type="evidence" value="ECO:0000318"/>
    <property type="project" value="GO_Central"/>
</dbReference>
<accession>Q55GN0</accession>
<dbReference type="STRING" id="44689.Q55GN0"/>
<dbReference type="InterPro" id="IPR045004">
    <property type="entry name" value="ECH_dom"/>
</dbReference>
<dbReference type="GO" id="GO:0006574">
    <property type="term" value="P:L-valine catabolic process"/>
    <property type="evidence" value="ECO:0000318"/>
    <property type="project" value="GO_Central"/>
</dbReference>
<dbReference type="InterPro" id="IPR032259">
    <property type="entry name" value="HIBYL-CoA-H"/>
</dbReference>
<dbReference type="Proteomes" id="UP000002195">
    <property type="component" value="Unassembled WGS sequence"/>
</dbReference>
<dbReference type="KEGG" id="ddi:DDB_G0267598"/>
<dbReference type="FunFam" id="3.90.226.10:FF:000190">
    <property type="entry name" value="3-hydroxyisobutyryl-CoA hydrolase, mitochondrial"/>
    <property type="match status" value="1"/>
</dbReference>
<dbReference type="Gene3D" id="3.90.226.10">
    <property type="entry name" value="2-enoyl-CoA Hydratase, Chain A, domain 1"/>
    <property type="match status" value="1"/>
</dbReference>
<dbReference type="PaxDb" id="44689-DDB0233835"/>
<dbReference type="SUPFAM" id="SSF52096">
    <property type="entry name" value="ClpP/crotonase"/>
    <property type="match status" value="1"/>
</dbReference>
<dbReference type="InterPro" id="IPR029045">
    <property type="entry name" value="ClpP/crotonase-like_dom_sf"/>
</dbReference>
<evidence type="ECO:0000313" key="4">
    <source>
        <dbReference type="EMBL" id="EAL73252.1"/>
    </source>
</evidence>
<dbReference type="PANTHER" id="PTHR43176:SF7">
    <property type="entry name" value="ENOYL-COA HYDRATASE_ISOMERASE DOMAIN-CONTAINING PROTEIN"/>
    <property type="match status" value="1"/>
</dbReference>
<sequence>MNRIEIIKNHLLFSQLQPQPQQKQFNNNNNVLKEMENNKIKIIEYKNGCKRIILNRSEALNSLTMEMLKFLSEKLKEFNNDDNCKFVIINSSTEKSFCSGGDIKEFSQLSRSSAGVNEFIRVEYAMDHLIHTFNKPILSFVNGIVMGGGVGLSIHSSHRIIGDNVQWAMPENRIGYFPDVGTSYFLSRLGSIGLYLAMVGVKINSKDLINVKLATHYIPNELFERTLEELCNDDDIEGYRQIEFILNKYRKTLYPDKESSHLVLYQSIINRCFNNKEFKSVKEILNQLKVEIENVDNKNNKDEIEWASKTLSILLDQLCPTSVCVSFEIIKRALQMNIDQIFQMEVRVGTRLGNRQDLTQGVFKTLIDKTHKPIYSPSSIYDINQSFIDSFFLPFDDGDEKKEFSII</sequence>
<name>Q55GN0_DICDI</name>
<dbReference type="eggNOG" id="KOG1684">
    <property type="taxonomic scope" value="Eukaryota"/>
</dbReference>
<dbReference type="AlphaFoldDB" id="Q55GN0"/>
<dbReference type="dictyBase" id="DDB_G0267598"/>
<gene>
    <name evidence="4" type="ORF">DDB_G0267598</name>
</gene>
<dbReference type="PANTHER" id="PTHR43176">
    <property type="entry name" value="3-HYDROXYISOBUTYRYL-COA HYDROLASE-RELATED"/>
    <property type="match status" value="1"/>
</dbReference>
<dbReference type="HOGENOM" id="CLU_009834_22_1_1"/>
<dbReference type="CDD" id="cd06558">
    <property type="entry name" value="crotonase-like"/>
    <property type="match status" value="1"/>
</dbReference>
<dbReference type="NCBIfam" id="NF004127">
    <property type="entry name" value="PRK05617.1"/>
    <property type="match status" value="1"/>
</dbReference>
<dbReference type="RefSeq" id="XP_647154.1">
    <property type="nucleotide sequence ID" value="XM_642062.1"/>
</dbReference>
<keyword evidence="1" id="KW-0378">Hydrolase</keyword>
<dbReference type="FunCoup" id="Q55GN0">
    <property type="interactions" value="128"/>
</dbReference>
<dbReference type="InParanoid" id="Q55GN0"/>
<dbReference type="GeneID" id="8615957"/>
<dbReference type="SMR" id="Q55GN0"/>
<dbReference type="VEuPathDB" id="AmoebaDB:DDB_G0267598"/>
<dbReference type="GO" id="GO:0003860">
    <property type="term" value="F:3-hydroxyisobutyryl-CoA hydrolase activity"/>
    <property type="evidence" value="ECO:0000318"/>
    <property type="project" value="GO_Central"/>
</dbReference>
<dbReference type="OMA" id="TTHNICV"/>
<evidence type="ECO:0000313" key="5">
    <source>
        <dbReference type="Proteomes" id="UP000002195"/>
    </source>
</evidence>
<organism evidence="4 5">
    <name type="scientific">Dictyostelium discoideum</name>
    <name type="common">Social amoeba</name>
    <dbReference type="NCBI Taxonomy" id="44689"/>
    <lineage>
        <taxon>Eukaryota</taxon>
        <taxon>Amoebozoa</taxon>
        <taxon>Evosea</taxon>
        <taxon>Eumycetozoa</taxon>
        <taxon>Dictyostelia</taxon>
        <taxon>Dictyosteliales</taxon>
        <taxon>Dictyosteliaceae</taxon>
        <taxon>Dictyostelium</taxon>
    </lineage>
</organism>
<feature type="domain" description="Enoyl-CoA hydratase/isomerase" evidence="3">
    <location>
        <begin position="50"/>
        <end position="392"/>
    </location>
</feature>
<evidence type="ECO:0000259" key="3">
    <source>
        <dbReference type="Pfam" id="PF16113"/>
    </source>
</evidence>
<keyword evidence="5" id="KW-1185">Reference proteome</keyword>
<dbReference type="Pfam" id="PF16113">
    <property type="entry name" value="ECH_2"/>
    <property type="match status" value="1"/>
</dbReference>
<evidence type="ECO:0000256" key="2">
    <source>
        <dbReference type="SAM" id="Coils"/>
    </source>
</evidence>
<evidence type="ECO:0000256" key="1">
    <source>
        <dbReference type="ARBA" id="ARBA00022801"/>
    </source>
</evidence>
<dbReference type="EMBL" id="AAFI02000003">
    <property type="protein sequence ID" value="EAL73252.1"/>
    <property type="molecule type" value="Genomic_DNA"/>
</dbReference>
<proteinExistence type="predicted"/>
<keyword evidence="2" id="KW-0175">Coiled coil</keyword>
<reference evidence="4 5" key="1">
    <citation type="journal article" date="2005" name="Nature">
        <title>The genome of the social amoeba Dictyostelium discoideum.</title>
        <authorList>
            <consortium name="The Dictyostelium discoideum Sequencing Consortium"/>
            <person name="Eichinger L."/>
            <person name="Pachebat J.A."/>
            <person name="Glockner G."/>
            <person name="Rajandream M.A."/>
            <person name="Sucgang R."/>
            <person name="Berriman M."/>
            <person name="Song J."/>
            <person name="Olsen R."/>
            <person name="Szafranski K."/>
            <person name="Xu Q."/>
            <person name="Tunggal B."/>
            <person name="Kummerfeld S."/>
            <person name="Madera M."/>
            <person name="Konfortov B.A."/>
            <person name="Rivero F."/>
            <person name="Bankier A.T."/>
            <person name="Lehmann R."/>
            <person name="Hamlin N."/>
            <person name="Davies R."/>
            <person name="Gaudet P."/>
            <person name="Fey P."/>
            <person name="Pilcher K."/>
            <person name="Chen G."/>
            <person name="Saunders D."/>
            <person name="Sodergren E."/>
            <person name="Davis P."/>
            <person name="Kerhornou A."/>
            <person name="Nie X."/>
            <person name="Hall N."/>
            <person name="Anjard C."/>
            <person name="Hemphill L."/>
            <person name="Bason N."/>
            <person name="Farbrother P."/>
            <person name="Desany B."/>
            <person name="Just E."/>
            <person name="Morio T."/>
            <person name="Rost R."/>
            <person name="Churcher C."/>
            <person name="Cooper J."/>
            <person name="Haydock S."/>
            <person name="van Driessche N."/>
            <person name="Cronin A."/>
            <person name="Goodhead I."/>
            <person name="Muzny D."/>
            <person name="Mourier T."/>
            <person name="Pain A."/>
            <person name="Lu M."/>
            <person name="Harper D."/>
            <person name="Lindsay R."/>
            <person name="Hauser H."/>
            <person name="James K."/>
            <person name="Quiles M."/>
            <person name="Madan Babu M."/>
            <person name="Saito T."/>
            <person name="Buchrieser C."/>
            <person name="Wardroper A."/>
            <person name="Felder M."/>
            <person name="Thangavelu M."/>
            <person name="Johnson D."/>
            <person name="Knights A."/>
            <person name="Loulseged H."/>
            <person name="Mungall K."/>
            <person name="Oliver K."/>
            <person name="Price C."/>
            <person name="Quail M.A."/>
            <person name="Urushihara H."/>
            <person name="Hernandez J."/>
            <person name="Rabbinowitsch E."/>
            <person name="Steffen D."/>
            <person name="Sanders M."/>
            <person name="Ma J."/>
            <person name="Kohara Y."/>
            <person name="Sharp S."/>
            <person name="Simmonds M."/>
            <person name="Spiegler S."/>
            <person name="Tivey A."/>
            <person name="Sugano S."/>
            <person name="White B."/>
            <person name="Walker D."/>
            <person name="Woodward J."/>
            <person name="Winckler T."/>
            <person name="Tanaka Y."/>
            <person name="Shaulsky G."/>
            <person name="Schleicher M."/>
            <person name="Weinstock G."/>
            <person name="Rosenthal A."/>
            <person name="Cox E.C."/>
            <person name="Chisholm R.L."/>
            <person name="Gibbs R."/>
            <person name="Loomis W.F."/>
            <person name="Platzer M."/>
            <person name="Kay R.R."/>
            <person name="Williams J."/>
            <person name="Dear P.H."/>
            <person name="Noegel A.A."/>
            <person name="Barrell B."/>
            <person name="Kuspa A."/>
        </authorList>
    </citation>
    <scope>NUCLEOTIDE SEQUENCE [LARGE SCALE GENOMIC DNA]</scope>
    <source>
        <strain evidence="4 5">AX4</strain>
    </source>
</reference>